<organism evidence="3 4">
    <name type="scientific">Olpidium bornovanus</name>
    <dbReference type="NCBI Taxonomy" id="278681"/>
    <lineage>
        <taxon>Eukaryota</taxon>
        <taxon>Fungi</taxon>
        <taxon>Fungi incertae sedis</taxon>
        <taxon>Olpidiomycota</taxon>
        <taxon>Olpidiomycotina</taxon>
        <taxon>Olpidiomycetes</taxon>
        <taxon>Olpidiales</taxon>
        <taxon>Olpidiaceae</taxon>
        <taxon>Olpidium</taxon>
    </lineage>
</organism>
<accession>A0A8H7ZV57</accession>
<reference evidence="3 4" key="1">
    <citation type="journal article" name="Sci. Rep.">
        <title>Genome-scale phylogenetic analyses confirm Olpidium as the closest living zoosporic fungus to the non-flagellated, terrestrial fungi.</title>
        <authorList>
            <person name="Chang Y."/>
            <person name="Rochon D."/>
            <person name="Sekimoto S."/>
            <person name="Wang Y."/>
            <person name="Chovatia M."/>
            <person name="Sandor L."/>
            <person name="Salamov A."/>
            <person name="Grigoriev I.V."/>
            <person name="Stajich J.E."/>
            <person name="Spatafora J.W."/>
        </authorList>
    </citation>
    <scope>NUCLEOTIDE SEQUENCE [LARGE SCALE GENOMIC DNA]</scope>
    <source>
        <strain evidence="3">S191</strain>
    </source>
</reference>
<dbReference type="InterPro" id="IPR011009">
    <property type="entry name" value="Kinase-like_dom_sf"/>
</dbReference>
<dbReference type="GO" id="GO:0005524">
    <property type="term" value="F:ATP binding"/>
    <property type="evidence" value="ECO:0007669"/>
    <property type="project" value="InterPro"/>
</dbReference>
<name>A0A8H7ZV57_9FUNG</name>
<dbReference type="InterPro" id="IPR000719">
    <property type="entry name" value="Prot_kinase_dom"/>
</dbReference>
<evidence type="ECO:0000259" key="2">
    <source>
        <dbReference type="PROSITE" id="PS50011"/>
    </source>
</evidence>
<dbReference type="Pfam" id="PF00069">
    <property type="entry name" value="Pkinase"/>
    <property type="match status" value="1"/>
</dbReference>
<protein>
    <submittedName>
        <fullName evidence="3">Kinase-like domain-containing protein</fullName>
    </submittedName>
</protein>
<dbReference type="SMART" id="SM00220">
    <property type="entry name" value="S_TKc"/>
    <property type="match status" value="1"/>
</dbReference>
<gene>
    <name evidence="3" type="ORF">BJ554DRAFT_8294</name>
</gene>
<feature type="domain" description="Protein kinase" evidence="2">
    <location>
        <begin position="41"/>
        <end position="349"/>
    </location>
</feature>
<evidence type="ECO:0000256" key="1">
    <source>
        <dbReference type="SAM" id="MobiDB-lite"/>
    </source>
</evidence>
<dbReference type="Proteomes" id="UP000673691">
    <property type="component" value="Unassembled WGS sequence"/>
</dbReference>
<comment type="caution">
    <text evidence="3">The sequence shown here is derived from an EMBL/GenBank/DDBJ whole genome shotgun (WGS) entry which is preliminary data.</text>
</comment>
<feature type="region of interest" description="Disordered" evidence="1">
    <location>
        <begin position="1"/>
        <end position="36"/>
    </location>
</feature>
<dbReference type="InterPro" id="IPR050588">
    <property type="entry name" value="WNK_Ser-Thr_kinase"/>
</dbReference>
<dbReference type="PANTHER" id="PTHR13902">
    <property type="entry name" value="SERINE/THREONINE-PROTEIN KINASE WNK WITH NO LYSINE -RELATED"/>
    <property type="match status" value="1"/>
</dbReference>
<sequence length="349" mass="38930">MDKQQGVPAEGSSESRQNSDSADDGEDEHGIVETDPTGRFEHYSTVLGQGAYKGVYKGYDNEEVLLSGILAARRLGIEVAWNQFRTDHIRKSDALKTLGEIEIMRRLRHENVLHLLHAWAVTVPVTLPATNAFPRLSLPRCQPDNTTTWTAVTEDAYRAAGTDGNPPSFTKSHRVSQEAQHLVSTMSEQEESQVSPSALTPQGFPGYNVEIAGGQGQRIIKICFITELMTSGTLKQYIRKTKGMLNVKILRSWCRQILRGLAYLHSRRPPIIHRDLKCDNIFINGNNGQAKIGDLGMATFKEKDHVSSVIGTPEFMAPELYEEKYDEKVDIYAYGMCVLELATKGEYNA</sequence>
<dbReference type="Gene3D" id="1.10.510.10">
    <property type="entry name" value="Transferase(Phosphotransferase) domain 1"/>
    <property type="match status" value="1"/>
</dbReference>
<dbReference type="EMBL" id="JAEFCI010006344">
    <property type="protein sequence ID" value="KAG5459752.1"/>
    <property type="molecule type" value="Genomic_DNA"/>
</dbReference>
<proteinExistence type="predicted"/>
<dbReference type="OrthoDB" id="4062651at2759"/>
<dbReference type="Gene3D" id="3.30.200.20">
    <property type="entry name" value="Phosphorylase Kinase, domain 1"/>
    <property type="match status" value="1"/>
</dbReference>
<dbReference type="GO" id="GO:0004672">
    <property type="term" value="F:protein kinase activity"/>
    <property type="evidence" value="ECO:0007669"/>
    <property type="project" value="InterPro"/>
</dbReference>
<dbReference type="AlphaFoldDB" id="A0A8H7ZV57"/>
<dbReference type="SUPFAM" id="SSF56112">
    <property type="entry name" value="Protein kinase-like (PK-like)"/>
    <property type="match status" value="1"/>
</dbReference>
<evidence type="ECO:0000313" key="4">
    <source>
        <dbReference type="Proteomes" id="UP000673691"/>
    </source>
</evidence>
<dbReference type="PROSITE" id="PS50011">
    <property type="entry name" value="PROTEIN_KINASE_DOM"/>
    <property type="match status" value="1"/>
</dbReference>
<keyword evidence="4" id="KW-1185">Reference proteome</keyword>
<dbReference type="PROSITE" id="PS00108">
    <property type="entry name" value="PROTEIN_KINASE_ST"/>
    <property type="match status" value="1"/>
</dbReference>
<evidence type="ECO:0000313" key="3">
    <source>
        <dbReference type="EMBL" id="KAG5459752.1"/>
    </source>
</evidence>
<dbReference type="InterPro" id="IPR008271">
    <property type="entry name" value="Ser/Thr_kinase_AS"/>
</dbReference>